<evidence type="ECO:0000256" key="3">
    <source>
        <dbReference type="ARBA" id="ARBA00022519"/>
    </source>
</evidence>
<feature type="transmembrane region" description="Helical" evidence="8">
    <location>
        <begin position="6"/>
        <end position="26"/>
    </location>
</feature>
<evidence type="ECO:0000256" key="2">
    <source>
        <dbReference type="ARBA" id="ARBA00022475"/>
    </source>
</evidence>
<dbReference type="AlphaFoldDB" id="Q47655"/>
<accession>Q47655</accession>
<dbReference type="Pfam" id="PF01848">
    <property type="entry name" value="HOK_GEF"/>
    <property type="match status" value="1"/>
</dbReference>
<evidence type="ECO:0000256" key="6">
    <source>
        <dbReference type="ARBA" id="ARBA00022989"/>
    </source>
</evidence>
<evidence type="ECO:0000256" key="4">
    <source>
        <dbReference type="ARBA" id="ARBA00022649"/>
    </source>
</evidence>
<proteinExistence type="inferred from homology"/>
<evidence type="ECO:0000256" key="7">
    <source>
        <dbReference type="ARBA" id="ARBA00023136"/>
    </source>
</evidence>
<name>Q47655_ECOLX</name>
<comment type="subcellular location">
    <subcellularLocation>
        <location evidence="1 8">Cell inner membrane</location>
        <topology evidence="1 8">Single-pass membrane protein</topology>
    </subcellularLocation>
</comment>
<dbReference type="PRINTS" id="PR00281">
    <property type="entry name" value="HOKGEFTOXIC"/>
</dbReference>
<keyword evidence="6 8" id="KW-1133">Transmembrane helix</keyword>
<keyword evidence="3" id="KW-0997">Cell inner membrane</keyword>
<dbReference type="NCBIfam" id="NF007279">
    <property type="entry name" value="PRK09738.1"/>
    <property type="match status" value="1"/>
</dbReference>
<evidence type="ECO:0000256" key="8">
    <source>
        <dbReference type="RuleBase" id="RU221113"/>
    </source>
</evidence>
<dbReference type="PROSITE" id="PS00556">
    <property type="entry name" value="HOK_GEF"/>
    <property type="match status" value="1"/>
</dbReference>
<comment type="similarity">
    <text evidence="8">Belongs to the hok/gef family.</text>
</comment>
<organism evidence="9">
    <name type="scientific">Escherichia coli</name>
    <dbReference type="NCBI Taxonomy" id="562"/>
    <lineage>
        <taxon>Bacteria</taxon>
        <taxon>Pseudomonadati</taxon>
        <taxon>Pseudomonadota</taxon>
        <taxon>Gammaproteobacteria</taxon>
        <taxon>Enterobacterales</taxon>
        <taxon>Enterobacteriaceae</taxon>
        <taxon>Escherichia</taxon>
    </lineage>
</organism>
<sequence>MKLPRSSLVWCVLIVCLTLLIFTYLTRKSLCEIRYRDGYREVAAGYREVAAFMAYESGK</sequence>
<dbReference type="EMBL" id="M35124">
    <property type="protein sequence ID" value="AAA24656.1"/>
    <property type="molecule type" value="Genomic_DNA"/>
</dbReference>
<keyword evidence="5 8" id="KW-0812">Transmembrane</keyword>
<dbReference type="InterPro" id="IPR018084">
    <property type="entry name" value="Hok/gef_toxin_CS"/>
</dbReference>
<keyword evidence="2" id="KW-1003">Cell membrane</keyword>
<keyword evidence="4" id="KW-1277">Toxin-antitoxin system</keyword>
<dbReference type="GO" id="GO:0005886">
    <property type="term" value="C:plasma membrane"/>
    <property type="evidence" value="ECO:0007669"/>
    <property type="project" value="UniProtKB-SubCell"/>
</dbReference>
<evidence type="ECO:0000256" key="5">
    <source>
        <dbReference type="ARBA" id="ARBA00022692"/>
    </source>
</evidence>
<dbReference type="InterPro" id="IPR000021">
    <property type="entry name" value="Hok/gef_toxin"/>
</dbReference>
<evidence type="ECO:0000256" key="1">
    <source>
        <dbReference type="ARBA" id="ARBA00004377"/>
    </source>
</evidence>
<protein>
    <submittedName>
        <fullName evidence="9">F factor (stm)</fullName>
    </submittedName>
</protein>
<reference evidence="9" key="1">
    <citation type="journal article" date="1988" name="Mol. Gen. Genet.">
        <title>The F factor of Escherichia coli carries a locus of stable plasmid inheritance stm, similar to the parB locus of plasmid RI.</title>
        <authorList>
            <person name="Golub E.I."/>
            <person name="Panzer H.A."/>
        </authorList>
    </citation>
    <scope>NUCLEOTIDE SEQUENCE</scope>
</reference>
<evidence type="ECO:0000313" key="9">
    <source>
        <dbReference type="EMBL" id="AAA24656.1"/>
    </source>
</evidence>
<keyword evidence="7 8" id="KW-0472">Membrane</keyword>